<reference evidence="2" key="1">
    <citation type="submission" date="2015-08" db="UniProtKB">
        <authorList>
            <consortium name="WormBaseParasite"/>
        </authorList>
    </citation>
    <scope>IDENTIFICATION</scope>
</reference>
<evidence type="ECO:0000313" key="2">
    <source>
        <dbReference type="WBParaSite" id="SSTP_0000274000.1"/>
    </source>
</evidence>
<keyword evidence="1" id="KW-1185">Reference proteome</keyword>
<protein>
    <submittedName>
        <fullName evidence="2">Homeobox-containing protein</fullName>
    </submittedName>
</protein>
<evidence type="ECO:0000313" key="1">
    <source>
        <dbReference type="Proteomes" id="UP000035681"/>
    </source>
</evidence>
<organism evidence="2">
    <name type="scientific">Strongyloides stercoralis</name>
    <name type="common">Threadworm</name>
    <dbReference type="NCBI Taxonomy" id="6248"/>
    <lineage>
        <taxon>Eukaryota</taxon>
        <taxon>Metazoa</taxon>
        <taxon>Ecdysozoa</taxon>
        <taxon>Nematoda</taxon>
        <taxon>Chromadorea</taxon>
        <taxon>Rhabditida</taxon>
        <taxon>Tylenchina</taxon>
        <taxon>Panagrolaimomorpha</taxon>
        <taxon>Strongyloidoidea</taxon>
        <taxon>Strongyloididae</taxon>
        <taxon>Strongyloides</taxon>
    </lineage>
</organism>
<dbReference type="WBParaSite" id="TCONS_00013075.p1">
    <property type="protein sequence ID" value="TCONS_00013075.p1"/>
    <property type="gene ID" value="XLOC_008871"/>
</dbReference>
<sequence length="372" mass="43771">MIETVSTTYSPVSSYNLSMHNSNSSESPNHLIQERSSPKFNNCDIKTTQQINNFDYSVQQSFSPNNSDYSSTCANFIPNSSNQNNFLTFEDNKKSKLAKNIDRWKGRNEANKQKYKNSLFFNVSESRKNVENVTKSIIEERRKKQEEESSPIIIHEKNNPCINENINFNSQNYIQNHYNRQMAFKNNHITINMNNMTNELQNHKNPNSYIEFQKYTEQSYKSMLNYNQHAYQSHTNNVPILNLPPISMNSNSKQTNQVFNFLKNQTIDNNQQNYNLPDNMFRNAEGKMLNKTIFHGQYNASQHSNYNMINLNNSQEVNNYNSPYNINYQSYQNIFHSHNLPNSNSLPSRYQSYINNQQIENNMNYLNNKNNY</sequence>
<dbReference type="WBParaSite" id="SSTP_0000274000.1">
    <property type="protein sequence ID" value="SSTP_0000274000.1"/>
    <property type="gene ID" value="SSTP_0000274000"/>
</dbReference>
<dbReference type="Proteomes" id="UP000035681">
    <property type="component" value="Unplaced"/>
</dbReference>
<accession>A0A0K0DZS9</accession>
<name>A0A0K0DZS9_STRER</name>
<dbReference type="AlphaFoldDB" id="A0A0K0DZS9"/>
<proteinExistence type="predicted"/>